<accession>A0A917IR13</accession>
<protein>
    <submittedName>
        <fullName evidence="1">Uncharacterized protein</fullName>
    </submittedName>
</protein>
<keyword evidence="2" id="KW-1185">Reference proteome</keyword>
<sequence length="59" mass="6471">MWLTSKWPWAVPVGTTQGHLPVNSCIHEAEVKPYFSPPTISFRVAEGRIAADAFSSEGL</sequence>
<dbReference type="Proteomes" id="UP000600171">
    <property type="component" value="Unassembled WGS sequence"/>
</dbReference>
<comment type="caution">
    <text evidence="1">The sequence shown here is derived from an EMBL/GenBank/DDBJ whole genome shotgun (WGS) entry which is preliminary data.</text>
</comment>
<reference evidence="1 2" key="1">
    <citation type="journal article" date="2014" name="Int. J. Syst. Evol. Microbiol.">
        <title>Complete genome sequence of Corynebacterium casei LMG S-19264T (=DSM 44701T), isolated from a smear-ripened cheese.</title>
        <authorList>
            <consortium name="US DOE Joint Genome Institute (JGI-PGF)"/>
            <person name="Walter F."/>
            <person name="Albersmeier A."/>
            <person name="Kalinowski J."/>
            <person name="Ruckert C."/>
        </authorList>
    </citation>
    <scope>NUCLEOTIDE SEQUENCE [LARGE SCALE GENOMIC DNA]</scope>
    <source>
        <strain evidence="1 2">CCM 8669</strain>
    </source>
</reference>
<evidence type="ECO:0000313" key="2">
    <source>
        <dbReference type="Proteomes" id="UP000600171"/>
    </source>
</evidence>
<name>A0A917IR13_9MICC</name>
<organism evidence="1 2">
    <name type="scientific">Rothia aerolata</name>
    <dbReference type="NCBI Taxonomy" id="1812262"/>
    <lineage>
        <taxon>Bacteria</taxon>
        <taxon>Bacillati</taxon>
        <taxon>Actinomycetota</taxon>
        <taxon>Actinomycetes</taxon>
        <taxon>Micrococcales</taxon>
        <taxon>Micrococcaceae</taxon>
        <taxon>Rothia</taxon>
    </lineage>
</organism>
<dbReference type="AlphaFoldDB" id="A0A917IR13"/>
<proteinExistence type="predicted"/>
<evidence type="ECO:0000313" key="1">
    <source>
        <dbReference type="EMBL" id="GGH59981.1"/>
    </source>
</evidence>
<gene>
    <name evidence="1" type="ORF">GCM10007359_07700</name>
</gene>
<dbReference type="EMBL" id="BMDC01000001">
    <property type="protein sequence ID" value="GGH59981.1"/>
    <property type="molecule type" value="Genomic_DNA"/>
</dbReference>